<feature type="transmembrane region" description="Helical" evidence="4">
    <location>
        <begin position="130"/>
        <end position="147"/>
    </location>
</feature>
<dbReference type="InterPro" id="IPR010016">
    <property type="entry name" value="PxpB"/>
</dbReference>
<evidence type="ECO:0000313" key="7">
    <source>
        <dbReference type="Proteomes" id="UP001230915"/>
    </source>
</evidence>
<dbReference type="Proteomes" id="UP001230915">
    <property type="component" value="Unassembled WGS sequence"/>
</dbReference>
<sequence>MKIDQLIFQTLGERAILISWEEKIEKNILQEILQCRKIIQKNYIELNVEVINTYNSLLINYGLGIENIYGEISLLKALLVKTKLSKKIKTNHYVLPVCYEEQFALDLEEICQHKNLTSEEFISLHTSTNYTLFFIGFLPGFLYLGGLPKTLQIPRKKTPRLNVKKGAVGIGEKQTGIYPQNSAGGWQLIGNCPVTLFDPSQDSPSPFLPGDEVQFKSVSIKEHQEILRQVELGAYQIQKLEK</sequence>
<dbReference type="SUPFAM" id="SSF50891">
    <property type="entry name" value="Cyclophilin-like"/>
    <property type="match status" value="1"/>
</dbReference>
<dbReference type="RefSeq" id="WP_308864657.1">
    <property type="nucleotide sequence ID" value="NZ_JAVHUL010000023.1"/>
</dbReference>
<dbReference type="EC" id="3.5.2.9" evidence="6"/>
<evidence type="ECO:0000256" key="4">
    <source>
        <dbReference type="SAM" id="Phobius"/>
    </source>
</evidence>
<keyword evidence="2 6" id="KW-0378">Hydrolase</keyword>
<dbReference type="Gene3D" id="3.30.1360.40">
    <property type="match status" value="1"/>
</dbReference>
<reference evidence="6 7" key="1">
    <citation type="submission" date="2023-08" db="EMBL/GenBank/DDBJ databases">
        <title>Mesonia sp. MT50, isolated from deep-sea sediment of the Mariana Trench.</title>
        <authorList>
            <person name="Fu H."/>
        </authorList>
    </citation>
    <scope>NUCLEOTIDE SEQUENCE [LARGE SCALE GENOMIC DNA]</scope>
    <source>
        <strain evidence="6 7">MT50</strain>
    </source>
</reference>
<evidence type="ECO:0000313" key="6">
    <source>
        <dbReference type="EMBL" id="MDQ7917809.1"/>
    </source>
</evidence>
<dbReference type="PANTHER" id="PTHR34698:SF2">
    <property type="entry name" value="5-OXOPROLINASE SUBUNIT B"/>
    <property type="match status" value="1"/>
</dbReference>
<dbReference type="EMBL" id="JAVHUL010000023">
    <property type="protein sequence ID" value="MDQ7917809.1"/>
    <property type="molecule type" value="Genomic_DNA"/>
</dbReference>
<keyword evidence="1" id="KW-0547">Nucleotide-binding</keyword>
<dbReference type="SMART" id="SM00796">
    <property type="entry name" value="AHS1"/>
    <property type="match status" value="1"/>
</dbReference>
<comment type="caution">
    <text evidence="6">The sequence shown here is derived from an EMBL/GenBank/DDBJ whole genome shotgun (WGS) entry which is preliminary data.</text>
</comment>
<dbReference type="InterPro" id="IPR029000">
    <property type="entry name" value="Cyclophilin-like_dom_sf"/>
</dbReference>
<keyword evidence="7" id="KW-1185">Reference proteome</keyword>
<evidence type="ECO:0000256" key="3">
    <source>
        <dbReference type="ARBA" id="ARBA00022840"/>
    </source>
</evidence>
<evidence type="ECO:0000256" key="1">
    <source>
        <dbReference type="ARBA" id="ARBA00022741"/>
    </source>
</evidence>
<keyword evidence="4" id="KW-0472">Membrane</keyword>
<organism evidence="6 7">
    <name type="scientific">Mesonia profundi</name>
    <dbReference type="NCBI Taxonomy" id="3070998"/>
    <lineage>
        <taxon>Bacteria</taxon>
        <taxon>Pseudomonadati</taxon>
        <taxon>Bacteroidota</taxon>
        <taxon>Flavobacteriia</taxon>
        <taxon>Flavobacteriales</taxon>
        <taxon>Flavobacteriaceae</taxon>
        <taxon>Mesonia</taxon>
    </lineage>
</organism>
<dbReference type="InterPro" id="IPR003833">
    <property type="entry name" value="CT_C_D"/>
</dbReference>
<keyword evidence="3" id="KW-0067">ATP-binding</keyword>
<dbReference type="NCBIfam" id="TIGR00370">
    <property type="entry name" value="5-oxoprolinase subunit PxpB"/>
    <property type="match status" value="1"/>
</dbReference>
<name>A0ABU1A276_9FLAO</name>
<evidence type="ECO:0000259" key="5">
    <source>
        <dbReference type="SMART" id="SM00796"/>
    </source>
</evidence>
<dbReference type="Gene3D" id="2.40.100.10">
    <property type="entry name" value="Cyclophilin-like"/>
    <property type="match status" value="1"/>
</dbReference>
<keyword evidence="4" id="KW-0812">Transmembrane</keyword>
<dbReference type="Pfam" id="PF02682">
    <property type="entry name" value="CT_C_D"/>
    <property type="match status" value="1"/>
</dbReference>
<dbReference type="PANTHER" id="PTHR34698">
    <property type="entry name" value="5-OXOPROLINASE SUBUNIT B"/>
    <property type="match status" value="1"/>
</dbReference>
<feature type="domain" description="Carboxyltransferase" evidence="5">
    <location>
        <begin position="6"/>
        <end position="207"/>
    </location>
</feature>
<evidence type="ECO:0000256" key="2">
    <source>
        <dbReference type="ARBA" id="ARBA00022801"/>
    </source>
</evidence>
<gene>
    <name evidence="6" type="primary">pxpB</name>
    <name evidence="6" type="ORF">RBU60_09495</name>
</gene>
<dbReference type="GO" id="GO:0017168">
    <property type="term" value="F:5-oxoprolinase (ATP-hydrolyzing) activity"/>
    <property type="evidence" value="ECO:0007669"/>
    <property type="project" value="UniProtKB-EC"/>
</dbReference>
<protein>
    <submittedName>
        <fullName evidence="6">5-oxoprolinase subunit PxpB</fullName>
        <ecNumber evidence="6">3.5.2.9</ecNumber>
    </submittedName>
</protein>
<dbReference type="SUPFAM" id="SSF160467">
    <property type="entry name" value="PH0987 N-terminal domain-like"/>
    <property type="match status" value="1"/>
</dbReference>
<keyword evidence="4" id="KW-1133">Transmembrane helix</keyword>
<proteinExistence type="predicted"/>
<accession>A0ABU1A276</accession>